<protein>
    <submittedName>
        <fullName evidence="1">Uncharacterized protein</fullName>
    </submittedName>
</protein>
<sequence>MDIGNMDDVKAIVADLWEIPTDGVPRMCFGGVALLHSKLPINGEDIAPSMKGLIRDRPGLRYVVLNDDGLVAALRDLIDAERTTNP</sequence>
<dbReference type="AlphaFoldDB" id="A0A0F9ISP8"/>
<evidence type="ECO:0000313" key="1">
    <source>
        <dbReference type="EMBL" id="KKM22994.1"/>
    </source>
</evidence>
<gene>
    <name evidence="1" type="ORF">LCGC14_1619570</name>
</gene>
<reference evidence="1" key="1">
    <citation type="journal article" date="2015" name="Nature">
        <title>Complex archaea that bridge the gap between prokaryotes and eukaryotes.</title>
        <authorList>
            <person name="Spang A."/>
            <person name="Saw J.H."/>
            <person name="Jorgensen S.L."/>
            <person name="Zaremba-Niedzwiedzka K."/>
            <person name="Martijn J."/>
            <person name="Lind A.E."/>
            <person name="van Eijk R."/>
            <person name="Schleper C."/>
            <person name="Guy L."/>
            <person name="Ettema T.J."/>
        </authorList>
    </citation>
    <scope>NUCLEOTIDE SEQUENCE</scope>
</reference>
<organism evidence="1">
    <name type="scientific">marine sediment metagenome</name>
    <dbReference type="NCBI Taxonomy" id="412755"/>
    <lineage>
        <taxon>unclassified sequences</taxon>
        <taxon>metagenomes</taxon>
        <taxon>ecological metagenomes</taxon>
    </lineage>
</organism>
<accession>A0A0F9ISP8</accession>
<comment type="caution">
    <text evidence="1">The sequence shown here is derived from an EMBL/GenBank/DDBJ whole genome shotgun (WGS) entry which is preliminary data.</text>
</comment>
<proteinExistence type="predicted"/>
<name>A0A0F9ISP8_9ZZZZ</name>
<dbReference type="EMBL" id="LAZR01013216">
    <property type="protein sequence ID" value="KKM22994.1"/>
    <property type="molecule type" value="Genomic_DNA"/>
</dbReference>